<sequence length="138" mass="14845">MESALASWEKRWRPAPTYDSPIWVAATLPGPLYYLKVRPPGPEMPMEVQLSLPKKDITSRLRVHVNSVISYIWAYPASGPGGGGQLLNPGPLGSHLGDGQGRQLLPPSAERRAPGLSRHLLVSQAVRVGPAGPAIREA</sequence>
<proteinExistence type="predicted"/>
<name>A0A4C1SNN9_EUMVA</name>
<evidence type="ECO:0000313" key="2">
    <source>
        <dbReference type="EMBL" id="GBP02790.1"/>
    </source>
</evidence>
<keyword evidence="3" id="KW-1185">Reference proteome</keyword>
<evidence type="ECO:0000313" key="3">
    <source>
        <dbReference type="Proteomes" id="UP000299102"/>
    </source>
</evidence>
<dbReference type="EMBL" id="BGZK01003585">
    <property type="protein sequence ID" value="GBP02790.1"/>
    <property type="molecule type" value="Genomic_DNA"/>
</dbReference>
<accession>A0A4C1SNN9</accession>
<dbReference type="AlphaFoldDB" id="A0A4C1SNN9"/>
<dbReference type="OrthoDB" id="382863at2759"/>
<feature type="region of interest" description="Disordered" evidence="1">
    <location>
        <begin position="83"/>
        <end position="110"/>
    </location>
</feature>
<organism evidence="2 3">
    <name type="scientific">Eumeta variegata</name>
    <name type="common">Bagworm moth</name>
    <name type="synonym">Eumeta japonica</name>
    <dbReference type="NCBI Taxonomy" id="151549"/>
    <lineage>
        <taxon>Eukaryota</taxon>
        <taxon>Metazoa</taxon>
        <taxon>Ecdysozoa</taxon>
        <taxon>Arthropoda</taxon>
        <taxon>Hexapoda</taxon>
        <taxon>Insecta</taxon>
        <taxon>Pterygota</taxon>
        <taxon>Neoptera</taxon>
        <taxon>Endopterygota</taxon>
        <taxon>Lepidoptera</taxon>
        <taxon>Glossata</taxon>
        <taxon>Ditrysia</taxon>
        <taxon>Tineoidea</taxon>
        <taxon>Psychidae</taxon>
        <taxon>Oiketicinae</taxon>
        <taxon>Eumeta</taxon>
    </lineage>
</organism>
<gene>
    <name evidence="2" type="ORF">EVAR_69385_1</name>
</gene>
<comment type="caution">
    <text evidence="2">The sequence shown here is derived from an EMBL/GenBank/DDBJ whole genome shotgun (WGS) entry which is preliminary data.</text>
</comment>
<protein>
    <submittedName>
        <fullName evidence="2">Uncharacterized protein</fullName>
    </submittedName>
</protein>
<dbReference type="Proteomes" id="UP000299102">
    <property type="component" value="Unassembled WGS sequence"/>
</dbReference>
<reference evidence="2 3" key="1">
    <citation type="journal article" date="2019" name="Commun. Biol.">
        <title>The bagworm genome reveals a unique fibroin gene that provides high tensile strength.</title>
        <authorList>
            <person name="Kono N."/>
            <person name="Nakamura H."/>
            <person name="Ohtoshi R."/>
            <person name="Tomita M."/>
            <person name="Numata K."/>
            <person name="Arakawa K."/>
        </authorList>
    </citation>
    <scope>NUCLEOTIDE SEQUENCE [LARGE SCALE GENOMIC DNA]</scope>
</reference>
<evidence type="ECO:0000256" key="1">
    <source>
        <dbReference type="SAM" id="MobiDB-lite"/>
    </source>
</evidence>